<dbReference type="RefSeq" id="WP_286278036.1">
    <property type="nucleotide sequence ID" value="NZ_AP027731.1"/>
</dbReference>
<dbReference type="InterPro" id="IPR050362">
    <property type="entry name" value="Cation-dep_OMT"/>
</dbReference>
<keyword evidence="3" id="KW-0949">S-adenosyl-L-methionine</keyword>
<dbReference type="Pfam" id="PF01596">
    <property type="entry name" value="Methyltransf_3"/>
    <property type="match status" value="1"/>
</dbReference>
<keyword evidence="2" id="KW-0808">Transferase</keyword>
<dbReference type="PANTHER" id="PTHR10509">
    <property type="entry name" value="O-METHYLTRANSFERASE-RELATED"/>
    <property type="match status" value="1"/>
</dbReference>
<dbReference type="PANTHER" id="PTHR10509:SF85">
    <property type="entry name" value="O-METHYLTRANSFERASE RV1220C-RELATED"/>
    <property type="match status" value="1"/>
</dbReference>
<gene>
    <name evidence="4" type="ORF">GCM10025866_04960</name>
</gene>
<dbReference type="EMBL" id="AP027731">
    <property type="protein sequence ID" value="BDZ44587.1"/>
    <property type="molecule type" value="Genomic_DNA"/>
</dbReference>
<dbReference type="InterPro" id="IPR029063">
    <property type="entry name" value="SAM-dependent_MTases_sf"/>
</dbReference>
<keyword evidence="1" id="KW-0489">Methyltransferase</keyword>
<sequence>MTEKDANWKFADDYVVEPDAILLAREHSLELGVDAVSPAVGAQLAVLAATLKARSIVEIGTGTGVSGLWMLTGAPTATLTSIDSEPDHQAAARAAFAEAGVATSRFRLISGRAQDVLPRMNEESYDLVLIDADPRSVIEYVEHGLRLVRRGGLVLVANALWHGDVANPVRRDAVSTAFRTVLEEIGTSPAVLSTLSPAGGGLLQLVRL</sequence>
<dbReference type="PROSITE" id="PS51682">
    <property type="entry name" value="SAM_OMT_I"/>
    <property type="match status" value="1"/>
</dbReference>
<dbReference type="Gene3D" id="3.40.50.150">
    <property type="entry name" value="Vaccinia Virus protein VP39"/>
    <property type="match status" value="1"/>
</dbReference>
<keyword evidence="5" id="KW-1185">Reference proteome</keyword>
<proteinExistence type="predicted"/>
<evidence type="ECO:0000313" key="5">
    <source>
        <dbReference type="Proteomes" id="UP001321498"/>
    </source>
</evidence>
<organism evidence="4 5">
    <name type="scientific">Naasia aerilata</name>
    <dbReference type="NCBI Taxonomy" id="1162966"/>
    <lineage>
        <taxon>Bacteria</taxon>
        <taxon>Bacillati</taxon>
        <taxon>Actinomycetota</taxon>
        <taxon>Actinomycetes</taxon>
        <taxon>Micrococcales</taxon>
        <taxon>Microbacteriaceae</taxon>
        <taxon>Naasia</taxon>
    </lineage>
</organism>
<name>A0ABM8G8S0_9MICO</name>
<evidence type="ECO:0000256" key="2">
    <source>
        <dbReference type="ARBA" id="ARBA00022679"/>
    </source>
</evidence>
<dbReference type="Proteomes" id="UP001321498">
    <property type="component" value="Chromosome"/>
</dbReference>
<accession>A0ABM8G8S0</accession>
<reference evidence="5" key="1">
    <citation type="journal article" date="2019" name="Int. J. Syst. Evol. Microbiol.">
        <title>The Global Catalogue of Microorganisms (GCM) 10K type strain sequencing project: providing services to taxonomists for standard genome sequencing and annotation.</title>
        <authorList>
            <consortium name="The Broad Institute Genomics Platform"/>
            <consortium name="The Broad Institute Genome Sequencing Center for Infectious Disease"/>
            <person name="Wu L."/>
            <person name="Ma J."/>
        </authorList>
    </citation>
    <scope>NUCLEOTIDE SEQUENCE [LARGE SCALE GENOMIC DNA]</scope>
    <source>
        <strain evidence="5">NBRC 108725</strain>
    </source>
</reference>
<protein>
    <submittedName>
        <fullName evidence="4">O-methyltransferase</fullName>
    </submittedName>
</protein>
<evidence type="ECO:0000313" key="4">
    <source>
        <dbReference type="EMBL" id="BDZ44587.1"/>
    </source>
</evidence>
<dbReference type="InterPro" id="IPR002935">
    <property type="entry name" value="SAM_O-MeTrfase"/>
</dbReference>
<evidence type="ECO:0000256" key="1">
    <source>
        <dbReference type="ARBA" id="ARBA00022603"/>
    </source>
</evidence>
<dbReference type="SUPFAM" id="SSF53335">
    <property type="entry name" value="S-adenosyl-L-methionine-dependent methyltransferases"/>
    <property type="match status" value="1"/>
</dbReference>
<evidence type="ECO:0000256" key="3">
    <source>
        <dbReference type="ARBA" id="ARBA00022691"/>
    </source>
</evidence>